<sequence length="158" mass="17884">MASIQQRIVSHLWFDKEAREAAEFYCSIFPDSSIASVTTVHDTPSGDCDVVSFSLFGQPFMAISAGPLFQFNEAISFMVLCDNQQQIDHYWAALSAVPEAEQCGWLKDKYGLSWQIVPTAMEEMMQSRDGASRQRMIQAHMQMKKLDIAELWKAYNAS</sequence>
<dbReference type="InterPro" id="IPR029068">
    <property type="entry name" value="Glyas_Bleomycin-R_OHBP_Dase"/>
</dbReference>
<dbReference type="Proteomes" id="UP000019113">
    <property type="component" value="Unassembled WGS sequence"/>
</dbReference>
<dbReference type="eggNOG" id="COG3865">
    <property type="taxonomic scope" value="Bacteria"/>
</dbReference>
<dbReference type="OrthoDB" id="5293819at2"/>
<dbReference type="KEGG" id="hhu:AR456_01010"/>
<dbReference type="PANTHER" id="PTHR33990">
    <property type="entry name" value="PROTEIN YJDN-RELATED"/>
    <property type="match status" value="1"/>
</dbReference>
<dbReference type="InterPro" id="IPR028973">
    <property type="entry name" value="PhnB-like"/>
</dbReference>
<reference evidence="2 3" key="1">
    <citation type="submission" date="2013-08" db="EMBL/GenBank/DDBJ databases">
        <title>draft genome of Halomonas huanghegensis, strain BJGMM-B45T.</title>
        <authorList>
            <person name="Miao C."/>
            <person name="Wan Y."/>
            <person name="Jin W."/>
        </authorList>
    </citation>
    <scope>NUCLEOTIDE SEQUENCE [LARGE SCALE GENOMIC DNA]</scope>
    <source>
        <strain evidence="2 3">BJGMM-B45</strain>
    </source>
</reference>
<dbReference type="AlphaFoldDB" id="W1N7Q5"/>
<dbReference type="STRING" id="1178482.AR456_01010"/>
<dbReference type="PIRSF" id="PIRSF021700">
    <property type="entry name" value="3_dmu_93_MTrfase"/>
    <property type="match status" value="1"/>
</dbReference>
<dbReference type="Gene3D" id="3.10.180.10">
    <property type="entry name" value="2,3-Dihydroxybiphenyl 1,2-Dioxygenase, domain 1"/>
    <property type="match status" value="1"/>
</dbReference>
<evidence type="ECO:0000259" key="1">
    <source>
        <dbReference type="Pfam" id="PF06983"/>
    </source>
</evidence>
<dbReference type="PATRIC" id="fig|1178482.3.peg.2187"/>
<dbReference type="CDD" id="cd06588">
    <property type="entry name" value="PhnB_like"/>
    <property type="match status" value="1"/>
</dbReference>
<accession>W1N7Q5</accession>
<feature type="domain" description="PhnB-like" evidence="1">
    <location>
        <begin position="6"/>
        <end position="117"/>
    </location>
</feature>
<dbReference type="Pfam" id="PF06983">
    <property type="entry name" value="3-dmu-9_3-mt"/>
    <property type="match status" value="1"/>
</dbReference>
<dbReference type="EMBL" id="AVBC01000033">
    <property type="protein sequence ID" value="ERL51221.1"/>
    <property type="molecule type" value="Genomic_DNA"/>
</dbReference>
<name>W1N7Q5_9GAMM</name>
<evidence type="ECO:0000313" key="3">
    <source>
        <dbReference type="Proteomes" id="UP000019113"/>
    </source>
</evidence>
<proteinExistence type="predicted"/>
<dbReference type="SUPFAM" id="SSF54593">
    <property type="entry name" value="Glyoxalase/Bleomycin resistance protein/Dihydroxybiphenyl dioxygenase"/>
    <property type="match status" value="1"/>
</dbReference>
<dbReference type="InterPro" id="IPR009725">
    <property type="entry name" value="3_dmu_93_MTrfase"/>
</dbReference>
<dbReference type="RefSeq" id="WP_021819138.1">
    <property type="nucleotide sequence ID" value="NZ_AVBC01000033.1"/>
</dbReference>
<gene>
    <name evidence="2" type="ORF">BJB45_15070</name>
</gene>
<protein>
    <recommendedName>
        <fullName evidence="1">PhnB-like domain-containing protein</fullName>
    </recommendedName>
</protein>
<comment type="caution">
    <text evidence="2">The sequence shown here is derived from an EMBL/GenBank/DDBJ whole genome shotgun (WGS) entry which is preliminary data.</text>
</comment>
<keyword evidence="3" id="KW-1185">Reference proteome</keyword>
<organism evidence="2 3">
    <name type="scientific">Halomonas huangheensis</name>
    <dbReference type="NCBI Taxonomy" id="1178482"/>
    <lineage>
        <taxon>Bacteria</taxon>
        <taxon>Pseudomonadati</taxon>
        <taxon>Pseudomonadota</taxon>
        <taxon>Gammaproteobacteria</taxon>
        <taxon>Oceanospirillales</taxon>
        <taxon>Halomonadaceae</taxon>
        <taxon>Halomonas</taxon>
    </lineage>
</organism>
<evidence type="ECO:0000313" key="2">
    <source>
        <dbReference type="EMBL" id="ERL51221.1"/>
    </source>
</evidence>
<dbReference type="PANTHER" id="PTHR33990:SF2">
    <property type="entry name" value="PHNB-LIKE DOMAIN-CONTAINING PROTEIN"/>
    <property type="match status" value="1"/>
</dbReference>